<name>A0A8T2SBY5_CERRI</name>
<dbReference type="CDD" id="cd20071">
    <property type="entry name" value="SET_SMYD"/>
    <property type="match status" value="1"/>
</dbReference>
<gene>
    <name evidence="3" type="ORF">KP509_21G074400</name>
</gene>
<evidence type="ECO:0000256" key="1">
    <source>
        <dbReference type="SAM" id="MobiDB-lite"/>
    </source>
</evidence>
<dbReference type="Gene3D" id="1.25.40.10">
    <property type="entry name" value="Tetratricopeptide repeat domain"/>
    <property type="match status" value="1"/>
</dbReference>
<dbReference type="Proteomes" id="UP000825935">
    <property type="component" value="Chromosome 21"/>
</dbReference>
<dbReference type="SUPFAM" id="SSF82199">
    <property type="entry name" value="SET domain"/>
    <property type="match status" value="1"/>
</dbReference>
<dbReference type="EMBL" id="CM035426">
    <property type="protein sequence ID" value="KAH7316008.1"/>
    <property type="molecule type" value="Genomic_DNA"/>
</dbReference>
<dbReference type="InterPro" id="IPR001214">
    <property type="entry name" value="SET_dom"/>
</dbReference>
<keyword evidence="4" id="KW-1185">Reference proteome</keyword>
<dbReference type="InterPro" id="IPR046341">
    <property type="entry name" value="SET_dom_sf"/>
</dbReference>
<evidence type="ECO:0000259" key="2">
    <source>
        <dbReference type="PROSITE" id="PS50280"/>
    </source>
</evidence>
<dbReference type="AlphaFoldDB" id="A0A8T2SBY5"/>
<evidence type="ECO:0000313" key="4">
    <source>
        <dbReference type="Proteomes" id="UP000825935"/>
    </source>
</evidence>
<reference evidence="3" key="1">
    <citation type="submission" date="2021-08" db="EMBL/GenBank/DDBJ databases">
        <title>WGS assembly of Ceratopteris richardii.</title>
        <authorList>
            <person name="Marchant D.B."/>
            <person name="Chen G."/>
            <person name="Jenkins J."/>
            <person name="Shu S."/>
            <person name="Leebens-Mack J."/>
            <person name="Grimwood J."/>
            <person name="Schmutz J."/>
            <person name="Soltis P."/>
            <person name="Soltis D."/>
            <person name="Chen Z.-H."/>
        </authorList>
    </citation>
    <scope>NUCLEOTIDE SEQUENCE</scope>
    <source>
        <strain evidence="3">Whitten #5841</strain>
        <tissue evidence="3">Leaf</tissue>
    </source>
</reference>
<dbReference type="PANTHER" id="PTHR47643:SF2">
    <property type="entry name" value="TPR DOMAIN PROTEIN (AFU_ORTHOLOGUE AFUA_5G12710)"/>
    <property type="match status" value="1"/>
</dbReference>
<evidence type="ECO:0000313" key="3">
    <source>
        <dbReference type="EMBL" id="KAH7316008.1"/>
    </source>
</evidence>
<organism evidence="3 4">
    <name type="scientific">Ceratopteris richardii</name>
    <name type="common">Triangle waterfern</name>
    <dbReference type="NCBI Taxonomy" id="49495"/>
    <lineage>
        <taxon>Eukaryota</taxon>
        <taxon>Viridiplantae</taxon>
        <taxon>Streptophyta</taxon>
        <taxon>Embryophyta</taxon>
        <taxon>Tracheophyta</taxon>
        <taxon>Polypodiopsida</taxon>
        <taxon>Polypodiidae</taxon>
        <taxon>Polypodiales</taxon>
        <taxon>Pteridineae</taxon>
        <taxon>Pteridaceae</taxon>
        <taxon>Parkerioideae</taxon>
        <taxon>Ceratopteris</taxon>
    </lineage>
</organism>
<dbReference type="PROSITE" id="PS50280">
    <property type="entry name" value="SET"/>
    <property type="match status" value="1"/>
</dbReference>
<dbReference type="InterPro" id="IPR053209">
    <property type="entry name" value="Gramillin-biosynth_MTr"/>
</dbReference>
<dbReference type="Pfam" id="PF00856">
    <property type="entry name" value="SET"/>
    <property type="match status" value="1"/>
</dbReference>
<dbReference type="SUPFAM" id="SSF48452">
    <property type="entry name" value="TPR-like"/>
    <property type="match status" value="1"/>
</dbReference>
<dbReference type="OrthoDB" id="1926212at2759"/>
<dbReference type="OMA" id="LKMETHH"/>
<dbReference type="InterPro" id="IPR019734">
    <property type="entry name" value="TPR_rpt"/>
</dbReference>
<accession>A0A8T2SBY5</accession>
<dbReference type="Gene3D" id="2.170.270.10">
    <property type="entry name" value="SET domain"/>
    <property type="match status" value="1"/>
</dbReference>
<comment type="caution">
    <text evidence="3">The sequence shown here is derived from an EMBL/GenBank/DDBJ whole genome shotgun (WGS) entry which is preliminary data.</text>
</comment>
<dbReference type="SMART" id="SM00028">
    <property type="entry name" value="TPR"/>
    <property type="match status" value="3"/>
</dbReference>
<feature type="domain" description="SET" evidence="2">
    <location>
        <begin position="424"/>
        <end position="630"/>
    </location>
</feature>
<proteinExistence type="predicted"/>
<dbReference type="InterPro" id="IPR011990">
    <property type="entry name" value="TPR-like_helical_dom_sf"/>
</dbReference>
<protein>
    <recommendedName>
        <fullName evidence="2">SET domain-containing protein</fullName>
    </recommendedName>
</protein>
<sequence length="831" mass="92515">MCVCAHTDTHVHIAKMFPLGDAAFNKEALVSNHDLLVSQMKEQGREVWDGAFNKQALVSNHERLARKVKEQGRKVCDSENFAVSIFSNDALLDRQVPVPIEDLDPILINELQVDFHHRGRVLYGKLCSEPVRMASVLTVLEDETGDAILLSVYNMLSEGDIQYVHLLFHKGLNVAIKEPFLNISTFGSLMIRVDNPSDLVHNPKIRNAGRKSNCGSSSSSSPPSLSLLSSSSSSLSLLSSSSSPSSSIYSFPVQKDLLVEARKFRNQGNDEFKRKDWKQAIKFYTEAVKSLLPSGQKFSSHPEGERELVLCLSNRAESRLRLKHYEAAERDARIALELQNDHAKSLFRRGKALHGLHQYNEAALCFQKVLNTDDLDGLSQSELENNLKASKLCCKQIRTGNYNLLGLCKALEAGQDLMCGEYVGPVEIGPSKDNRLGCGLRVTRAVNPGDLLIASRAIAHAKLDSSMLRGLSEEERNLLSSGSKSSSVFSTVYKDIATQVIRRAASSDRFRERIYSLSATSIGASNNIPPMSLFATTDLDLVAPGNSIADILYKEDTILSADKEEHIYTLITNNACQVAGGLGASLWLIPSFINHSCIPNACWMRIGQEILFVRAVRHLVEGEEVTISYAENGALPLSLRTSYLERCRGFKCRCERCDFEASMEPFMKQLEVKALDTLAQMDTLGYVEKRLHGTAREAAHTVAIEIVKSLEWAFQNISSFMDERKKHWFRTSFAAFYLRLIDDDDILRETIKEKQLLEIVLRAVQETLGASEDVLACARERVCLEECHPSSREIVAAMYGCLYGKQSPSSLKKLIALRHSILEARDVGAME</sequence>
<dbReference type="PANTHER" id="PTHR47643">
    <property type="entry name" value="TPR DOMAIN PROTEIN (AFU_ORTHOLOGUE AFUA_5G12710)"/>
    <property type="match status" value="1"/>
</dbReference>
<feature type="region of interest" description="Disordered" evidence="1">
    <location>
        <begin position="202"/>
        <end position="223"/>
    </location>
</feature>